<dbReference type="Pfam" id="PF03186">
    <property type="entry name" value="CobD_Cbib"/>
    <property type="match status" value="1"/>
</dbReference>
<name>A0A2X4PKI6_9PORP</name>
<dbReference type="AlphaFoldDB" id="A0A2X4PKI6"/>
<comment type="caution">
    <text evidence="9">Lacks conserved residue(s) required for the propagation of feature annotation.</text>
</comment>
<dbReference type="KEGG" id="pcre:NCTC12858_00656"/>
<comment type="similarity">
    <text evidence="3 9">Belongs to the CobD/CbiB family.</text>
</comment>
<comment type="subcellular location">
    <subcellularLocation>
        <location evidence="1 9">Cell membrane</location>
        <topology evidence="1 9">Multi-pass membrane protein</topology>
    </subcellularLocation>
</comment>
<dbReference type="GO" id="GO:0048472">
    <property type="term" value="F:threonine-phosphate decarboxylase activity"/>
    <property type="evidence" value="ECO:0007669"/>
    <property type="project" value="InterPro"/>
</dbReference>
<evidence type="ECO:0000313" key="11">
    <source>
        <dbReference type="Proteomes" id="UP000249300"/>
    </source>
</evidence>
<keyword evidence="11" id="KW-1185">Reference proteome</keyword>
<evidence type="ECO:0000256" key="2">
    <source>
        <dbReference type="ARBA" id="ARBA00004953"/>
    </source>
</evidence>
<dbReference type="EMBL" id="LS483447">
    <property type="protein sequence ID" value="SQH72825.1"/>
    <property type="molecule type" value="Genomic_DNA"/>
</dbReference>
<keyword evidence="8 9" id="KW-0472">Membrane</keyword>
<feature type="transmembrane region" description="Helical" evidence="9">
    <location>
        <begin position="330"/>
        <end position="354"/>
    </location>
</feature>
<keyword evidence="6 9" id="KW-0812">Transmembrane</keyword>
<dbReference type="Proteomes" id="UP000249300">
    <property type="component" value="Chromosome 1"/>
</dbReference>
<evidence type="ECO:0000256" key="5">
    <source>
        <dbReference type="ARBA" id="ARBA00022573"/>
    </source>
</evidence>
<sequence length="355" mass="39767">MGRFFVFWIYVSLPIIMPLVLGWRMDRILGDPPSMPHLIVGYGKLIARYEKQLNKPDLSPATLRRRGRLMGLGLTLGSFLVAFVLLGFLYFLFPLLPVLLSVPLIFYCLAGTTLAEEVKQVFAAVEVSLDAGRVQVSRIVGRDTSKLSAQEIRIAALETQAENLNDGVIAPIFYYFVGSVFGIFLGCFLDLSPLVAVVPATALMLCYKMVNTLDSMVGYRSERYLHFGRFSAIQDDVWGWIPARLTAFLLLLVDGKLSLLPFVRRYGSAHLSPNSGYPEAAMAALLNCRFGGPHDYFGKEVYKPYIGETERRVRMADARRAIRLSFRAESLLIILLSLVELLIGLYCVFCYSSFL</sequence>
<feature type="transmembrane region" description="Helical" evidence="9">
    <location>
        <begin position="173"/>
        <end position="206"/>
    </location>
</feature>
<dbReference type="PANTHER" id="PTHR34308:SF1">
    <property type="entry name" value="COBALAMIN BIOSYNTHESIS PROTEIN CBIB"/>
    <property type="match status" value="1"/>
</dbReference>
<dbReference type="PANTHER" id="PTHR34308">
    <property type="entry name" value="COBALAMIN BIOSYNTHESIS PROTEIN CBIB"/>
    <property type="match status" value="1"/>
</dbReference>
<proteinExistence type="inferred from homology"/>
<evidence type="ECO:0000256" key="8">
    <source>
        <dbReference type="ARBA" id="ARBA00023136"/>
    </source>
</evidence>
<dbReference type="HAMAP" id="MF_00024">
    <property type="entry name" value="CobD_CbiB"/>
    <property type="match status" value="1"/>
</dbReference>
<evidence type="ECO:0000256" key="4">
    <source>
        <dbReference type="ARBA" id="ARBA00022475"/>
    </source>
</evidence>
<evidence type="ECO:0000256" key="3">
    <source>
        <dbReference type="ARBA" id="ARBA00006263"/>
    </source>
</evidence>
<evidence type="ECO:0000313" key="10">
    <source>
        <dbReference type="EMBL" id="SQH72825.1"/>
    </source>
</evidence>
<dbReference type="NCBIfam" id="TIGR00380">
    <property type="entry name" value="cobal_cbiB"/>
    <property type="match status" value="1"/>
</dbReference>
<dbReference type="GO" id="GO:0009236">
    <property type="term" value="P:cobalamin biosynthetic process"/>
    <property type="evidence" value="ECO:0007669"/>
    <property type="project" value="UniProtKB-UniRule"/>
</dbReference>
<dbReference type="GO" id="GO:0005886">
    <property type="term" value="C:plasma membrane"/>
    <property type="evidence" value="ECO:0007669"/>
    <property type="project" value="UniProtKB-SubCell"/>
</dbReference>
<gene>
    <name evidence="9" type="primary">cobD</name>
    <name evidence="10" type="ORF">NCTC12858_00656</name>
</gene>
<dbReference type="UniPathway" id="UPA00148"/>
<comment type="pathway">
    <text evidence="2 9">Cofactor biosynthesis; adenosylcobalamin biosynthesis.</text>
</comment>
<comment type="function">
    <text evidence="9">Converts cobyric acid to cobinamide by the addition of aminopropanol on the F carboxylic group.</text>
</comment>
<keyword evidence="4 9" id="KW-1003">Cell membrane</keyword>
<accession>A0A2X4PKI6</accession>
<feature type="transmembrane region" description="Helical" evidence="9">
    <location>
        <begin position="69"/>
        <end position="93"/>
    </location>
</feature>
<evidence type="ECO:0000256" key="6">
    <source>
        <dbReference type="ARBA" id="ARBA00022692"/>
    </source>
</evidence>
<reference evidence="10 11" key="1">
    <citation type="submission" date="2018-06" db="EMBL/GenBank/DDBJ databases">
        <authorList>
            <consortium name="Pathogen Informatics"/>
            <person name="Doyle S."/>
        </authorList>
    </citation>
    <scope>NUCLEOTIDE SEQUENCE [LARGE SCALE GENOMIC DNA]</scope>
    <source>
        <strain evidence="10 11">NCTC12858</strain>
    </source>
</reference>
<evidence type="ECO:0000256" key="9">
    <source>
        <dbReference type="HAMAP-Rule" id="MF_00024"/>
    </source>
</evidence>
<evidence type="ECO:0000256" key="1">
    <source>
        <dbReference type="ARBA" id="ARBA00004651"/>
    </source>
</evidence>
<dbReference type="GO" id="GO:0015420">
    <property type="term" value="F:ABC-type vitamin B12 transporter activity"/>
    <property type="evidence" value="ECO:0007669"/>
    <property type="project" value="UniProtKB-UniRule"/>
</dbReference>
<dbReference type="InterPro" id="IPR004485">
    <property type="entry name" value="Cobalamin_biosynth_CobD/CbiB"/>
</dbReference>
<protein>
    <recommendedName>
        <fullName evidence="9">Cobalamin biosynthesis protein CobD</fullName>
    </recommendedName>
</protein>
<keyword evidence="5 9" id="KW-0169">Cobalamin biosynthesis</keyword>
<feature type="transmembrane region" description="Helical" evidence="9">
    <location>
        <begin position="6"/>
        <end position="25"/>
    </location>
</feature>
<evidence type="ECO:0000256" key="7">
    <source>
        <dbReference type="ARBA" id="ARBA00022989"/>
    </source>
</evidence>
<keyword evidence="7 9" id="KW-1133">Transmembrane helix</keyword>
<organism evidence="10 11">
    <name type="scientific">Porphyromonas crevioricanis</name>
    <dbReference type="NCBI Taxonomy" id="393921"/>
    <lineage>
        <taxon>Bacteria</taxon>
        <taxon>Pseudomonadati</taxon>
        <taxon>Bacteroidota</taxon>
        <taxon>Bacteroidia</taxon>
        <taxon>Bacteroidales</taxon>
        <taxon>Porphyromonadaceae</taxon>
        <taxon>Porphyromonas</taxon>
    </lineage>
</organism>